<dbReference type="Pfam" id="PF07596">
    <property type="entry name" value="SBP_bac_10"/>
    <property type="match status" value="1"/>
</dbReference>
<protein>
    <recommendedName>
        <fullName evidence="1">DUF1559 domain-containing protein</fullName>
    </recommendedName>
</protein>
<feature type="domain" description="DUF1559" evidence="1">
    <location>
        <begin position="154"/>
        <end position="198"/>
    </location>
</feature>
<dbReference type="AlphaFoldDB" id="A0A5K7XJK5"/>
<evidence type="ECO:0000313" key="2">
    <source>
        <dbReference type="EMBL" id="BBO36292.1"/>
    </source>
</evidence>
<dbReference type="InterPro" id="IPR045584">
    <property type="entry name" value="Pilin-like"/>
</dbReference>
<dbReference type="InterPro" id="IPR011453">
    <property type="entry name" value="DUF1559"/>
</dbReference>
<dbReference type="RefSeq" id="WP_152101483.1">
    <property type="nucleotide sequence ID" value="NZ_AP021861.1"/>
</dbReference>
<gene>
    <name evidence="2" type="ORF">PLANPX_5904</name>
</gene>
<dbReference type="EMBL" id="AP021861">
    <property type="protein sequence ID" value="BBO36292.1"/>
    <property type="molecule type" value="Genomic_DNA"/>
</dbReference>
<evidence type="ECO:0000259" key="1">
    <source>
        <dbReference type="Pfam" id="PF07596"/>
    </source>
</evidence>
<keyword evidence="3" id="KW-1185">Reference proteome</keyword>
<sequence>MTEDLIAYLMDDLSPERRAEVEAKLETDVVWRWELQRLRECMTAADGDASSCDDAAPAPAASAATALATIDDSSIHDSKVDVEPPLDLVKKTCCFVEDSASGKFKVEKKRCSKKQAAFTAETVGACKRSWSLADVTVASGVGLILAALILPAVQNGRAAARNDQCANNMGSLGMAIENYAGRHAGLMPAVNRNEPSIAFFTRLVDDGDLTPQQAFQLSACPDSVQAQERFADGALSRLPSTMELSSVTGLQLLKLIALANVSYAAPVGYFNAEGEIQPLKFNPGAEAPLMTDAPTIGPTALRSNSHGGCRQNVLSSAGCVRPYTLCVLSQEDERMRDIHLNDAGLPAAGNSPDDIFLAPPNFGPDGPVGVGNATKIQFEIIFCPVMSR</sequence>
<proteinExistence type="predicted"/>
<dbReference type="Proteomes" id="UP000326837">
    <property type="component" value="Chromosome"/>
</dbReference>
<accession>A0A5K7XJK5</accession>
<name>A0A5K7XJK5_9BACT</name>
<dbReference type="KEGG" id="lpav:PLANPX_5904"/>
<reference evidence="3" key="1">
    <citation type="submission" date="2019-10" db="EMBL/GenBank/DDBJ databases">
        <title>Lacipirellula parvula gen. nov., sp. nov., representing a lineage of planctomycetes widespread in freshwater anoxic habitats, and description of the family Lacipirellulaceae.</title>
        <authorList>
            <person name="Dedysh S.N."/>
            <person name="Kulichevskaya I.S."/>
            <person name="Beletsky A.V."/>
            <person name="Rakitin A.L."/>
            <person name="Mardanov A.V."/>
            <person name="Ivanova A.A."/>
            <person name="Saltykova V.X."/>
            <person name="Rijpstra W.I.C."/>
            <person name="Sinninghe Damste J.S."/>
            <person name="Ravin N.V."/>
        </authorList>
    </citation>
    <scope>NUCLEOTIDE SEQUENCE [LARGE SCALE GENOMIC DNA]</scope>
    <source>
        <strain evidence="3">PX69</strain>
    </source>
</reference>
<evidence type="ECO:0000313" key="3">
    <source>
        <dbReference type="Proteomes" id="UP000326837"/>
    </source>
</evidence>
<dbReference type="SUPFAM" id="SSF54523">
    <property type="entry name" value="Pili subunits"/>
    <property type="match status" value="1"/>
</dbReference>
<organism evidence="2 3">
    <name type="scientific">Lacipirellula parvula</name>
    <dbReference type="NCBI Taxonomy" id="2650471"/>
    <lineage>
        <taxon>Bacteria</taxon>
        <taxon>Pseudomonadati</taxon>
        <taxon>Planctomycetota</taxon>
        <taxon>Planctomycetia</taxon>
        <taxon>Pirellulales</taxon>
        <taxon>Lacipirellulaceae</taxon>
        <taxon>Lacipirellula</taxon>
    </lineage>
</organism>